<evidence type="ECO:0000313" key="2">
    <source>
        <dbReference type="Proteomes" id="UP000483362"/>
    </source>
</evidence>
<proteinExistence type="predicted"/>
<dbReference type="Proteomes" id="UP000483362">
    <property type="component" value="Unassembled WGS sequence"/>
</dbReference>
<organism evidence="1 2">
    <name type="scientific">Sodaliphilus pleomorphus</name>
    <dbReference type="NCBI Taxonomy" id="2606626"/>
    <lineage>
        <taxon>Bacteria</taxon>
        <taxon>Pseudomonadati</taxon>
        <taxon>Bacteroidota</taxon>
        <taxon>Bacteroidia</taxon>
        <taxon>Bacteroidales</taxon>
        <taxon>Muribaculaceae</taxon>
        <taxon>Sodaliphilus</taxon>
    </lineage>
</organism>
<dbReference type="EMBL" id="VULT01000001">
    <property type="protein sequence ID" value="MSS16357.1"/>
    <property type="molecule type" value="Genomic_DNA"/>
</dbReference>
<dbReference type="AlphaFoldDB" id="A0A6L5X9Q7"/>
<protein>
    <submittedName>
        <fullName evidence="1">Uncharacterized protein</fullName>
    </submittedName>
</protein>
<evidence type="ECO:0000313" key="1">
    <source>
        <dbReference type="EMBL" id="MSS16357.1"/>
    </source>
</evidence>
<sequence length="114" mass="12799">MKKKCNKGELLNDYTPFSAKSDKTVAGRARRLTYPPESRQNPIEQGSAFRGCAIATTHSTASPTLVPAAHGLLPNQSNAMASRILHLKLFVDSFNFFHAKVLIFKNLYYICHWM</sequence>
<gene>
    <name evidence="1" type="ORF">FYJ29_01015</name>
</gene>
<keyword evidence="2" id="KW-1185">Reference proteome</keyword>
<comment type="caution">
    <text evidence="1">The sequence shown here is derived from an EMBL/GenBank/DDBJ whole genome shotgun (WGS) entry which is preliminary data.</text>
</comment>
<accession>A0A6L5X9Q7</accession>
<reference evidence="1 2" key="1">
    <citation type="submission" date="2019-08" db="EMBL/GenBank/DDBJ databases">
        <title>In-depth cultivation of the pig gut microbiome towards novel bacterial diversity and tailored functional studies.</title>
        <authorList>
            <person name="Wylensek D."/>
            <person name="Hitch T.C.A."/>
            <person name="Clavel T."/>
        </authorList>
    </citation>
    <scope>NUCLEOTIDE SEQUENCE [LARGE SCALE GENOMIC DNA]</scope>
    <source>
        <strain evidence="1 2">Oil-RF-744-WCA-WT-10</strain>
    </source>
</reference>
<name>A0A6L5X9Q7_9BACT</name>
<dbReference type="RefSeq" id="WP_154327859.1">
    <property type="nucleotide sequence ID" value="NZ_CP045696.1"/>
</dbReference>